<accession>A0AAC9HLE4</accession>
<reference evidence="2" key="1">
    <citation type="submission" date="2016-03" db="EMBL/GenBank/DDBJ databases">
        <title>Complete genome sequence of the type strain Actinoalloteichus hymeniacidonis DSM 45092.</title>
        <authorList>
            <person name="Schaffert L."/>
            <person name="Albersmeier A."/>
            <person name="Winkler A."/>
            <person name="Kalinowski J."/>
            <person name="Zotchev S."/>
            <person name="Ruckert C."/>
        </authorList>
    </citation>
    <scope>NUCLEOTIDE SEQUENCE [LARGE SCALE GENOMIC DNA]</scope>
    <source>
        <strain evidence="2">HPA177(T) (DSM 45092(T))</strain>
    </source>
</reference>
<dbReference type="EMBL" id="CP014859">
    <property type="protein sequence ID" value="AOS61345.1"/>
    <property type="molecule type" value="Genomic_DNA"/>
</dbReference>
<dbReference type="Proteomes" id="UP000095210">
    <property type="component" value="Chromosome"/>
</dbReference>
<organism evidence="1 2">
    <name type="scientific">Actinoalloteichus hymeniacidonis</name>
    <dbReference type="NCBI Taxonomy" id="340345"/>
    <lineage>
        <taxon>Bacteria</taxon>
        <taxon>Bacillati</taxon>
        <taxon>Actinomycetota</taxon>
        <taxon>Actinomycetes</taxon>
        <taxon>Pseudonocardiales</taxon>
        <taxon>Pseudonocardiaceae</taxon>
        <taxon>Actinoalloteichus</taxon>
    </lineage>
</organism>
<proteinExistence type="predicted"/>
<sequence length="250" mass="26812">MRGRILTVTNVVEQLRRAHALVAEARAAAVRAEIAIGEGGEIFDGATRGSIWPQVVQMRRLSHDAGDDVRLANAALGEALDIIDGYCRSIAGHGIAGVVTGADQVEGASSGPAGERAGRTPDAELIAERVQAGVVIRPGSVDRISRLPDGRTVWAERGSSNGGVEHILSKRRIEDFANVGVPKDRMLDLVFAALERGTVVGYSGIDRPVYEVVFEGERRRVAITVTDTGLIVGAHPISLKRKLRTHRYRS</sequence>
<dbReference type="KEGG" id="ahm:TL08_02535"/>
<evidence type="ECO:0000313" key="2">
    <source>
        <dbReference type="Proteomes" id="UP000095210"/>
    </source>
</evidence>
<evidence type="ECO:0000313" key="1">
    <source>
        <dbReference type="EMBL" id="AOS61345.1"/>
    </source>
</evidence>
<protein>
    <submittedName>
        <fullName evidence="1">Uncharacterized protein</fullName>
    </submittedName>
</protein>
<gene>
    <name evidence="1" type="ORF">TL08_02535</name>
</gene>
<name>A0AAC9HLE4_9PSEU</name>
<keyword evidence="2" id="KW-1185">Reference proteome</keyword>
<dbReference type="AlphaFoldDB" id="A0AAC9HLE4"/>